<feature type="compositionally biased region" description="Acidic residues" evidence="1">
    <location>
        <begin position="2558"/>
        <end position="2567"/>
    </location>
</feature>
<name>A0A9P9ABT8_9PEZI</name>
<dbReference type="GO" id="GO:0016579">
    <property type="term" value="P:protein deubiquitination"/>
    <property type="evidence" value="ECO:0007669"/>
    <property type="project" value="InterPro"/>
</dbReference>
<evidence type="ECO:0000313" key="3">
    <source>
        <dbReference type="EMBL" id="KAH6687235.1"/>
    </source>
</evidence>
<dbReference type="GO" id="GO:0005829">
    <property type="term" value="C:cytosol"/>
    <property type="evidence" value="ECO:0007669"/>
    <property type="project" value="TreeGrafter"/>
</dbReference>
<feature type="domain" description="USP" evidence="2">
    <location>
        <begin position="1646"/>
        <end position="1973"/>
    </location>
</feature>
<sequence>MDQATASPEASDRPASSPEPVPTRPNPFDDENNSARKRRRTSPVDSPTPTSPPRSSPPAAAGPQDHPTTSSDTVMVHAEDADSPATASTMYVDPKTSLPSTPEGPQTADLVVDPPSSSRVTTINLRQHVGLDGVASSPDTSSPEASSPSDGRDRLVTSDLNMPDVDSDQRRDSAASGDDDTPTSSTLGASSPELVETVDRSRGASVAGTGTTGLSEDLEVLITGDQLSFDFAADFPFLTANESLPQVVGRIINFLENCDASDENVITSLNTWIAKCVVWFQRLSLDRAIACVQGHQSFWSKVVDLILTLNHKRHKYSTYGQSRTSVNVFLQRAGSLAAAFVTIDVKNLNRHKSDPDFVDAPAPYILSSNLLHVIVQVVRQSRQLVAADMAPLSEEPVGIVQAFVEAQGGGLGGLLKLIQSIDILVPRYPKMADATSPAVAAATTVLSETMAYLRTNLVSESEAKVRLAIGHQIFEVAADALSTSIDKYLTHLGPNKTESLVTCLGDLLTATLNGSHPNAVERVKQHRLAYPGIAEQHIALAICHEWRLSILCRLIKCSQMQLRVIAVRMANEELVKAWKTHNNDDLGNRAFMRHLAAYLDSTHIVEYILDPACHPEITGQSGNIVAFFVATLYYRNEHTDILWKSFAAAQDLRICDALQALVSPVLNLFHKEHFVYLFGKFQDLPIQDFSPAIRQLLDSALTTFMNRVPVDLEYQAENEGYRSLLPTLLIRLIRGASVVGEDGRIASPEVHEVAQARFADLVNRGLHPDVRRAVYTDCCSDIAAKTPTTLGSMWVLAICLRQPRSADVPSLMLDYDLPRSMIEELELATHTAAEAQSESVLAGPANSPRMMLLAAIIEHEPSPVPSDLCIRLLDALVGSKAVSQVDRDAGWNILNVAGLNTRKVSTFLTTCFADYLPRIIMPDHIRPGTLEFVKRILMKQVNFSKAPAMLTDMELVEEPDIENAALDDEKSFVGAGVQQLWRLLLATTNETLVEAMIQILNDIYIESHVIQEYPYERARQVHLHVVERCIDQMQSAAEALDADGGNGASPAADSEVLNNQRRIFTRSLAVLQAFLRAYRSTQRFSAPDLRSLMPEAPSQIQGDSADLKYQTFSGVSQSDIMPLAIGTKNTAASLLATLKEATGFDNYRVYYRGSPFTLSEQDISRSLEELKIHNALLLVKKEPTGADAPTKTKAGACGLEIKILEHFQPLWSYLSMEPSLARQVYYFLTNLPAESRQLELIDSPTSSHHDIFPKGEPYKCLYAVYTLDQYLNTAQKRIVLLSGGARDEDAITAAKNALARAWALVVDAVSDADLLSGSEDVLPKYQLSETLMQLHLRVLNDSVVLGQTTIPETRIPDVSCLMDLAQSALSTPQYDHSRGLAQKVFAALTQTSALSSDFWASFTNHPDTPTLIEGALFHHSEPLIRLSAAEAIQKRSCLGSANLSVPPRAFQEFFWPILSALITKATGLPSECKEFFTLVQAMLKSLCDEKRWDLLDPQNLASDSLFILLDYETTEDLGAPYVEDIVLSALTLIVWNILVFYGPENPGWEFPPRLAGRLFWQHLFPRDRTYRRDRVPRSVLTFSTRNRLCSILLIIAEKDESATTELVRALGRLTQFDGGEEEPYEYELPIGGLDRLFEVRAPCGYAGLRNLGNTCYLNSLLTQLFMNTSFRKFMVEAPVKDEDAQELLMETRRLFCNLQDTTRRYVDTNSMVSTIKTYDDTGIDVGVQMDVDEFYNLLFDRWEGQLSTPAERQTFRTFYGGQLVQQVSSKECEHISERFEPFSAIQCDIKGKKNLMESLQAYVDGEVMQGDNKYKCSDCDRHVDAVKRACLKDVPDNLIFHLKRFDFNLRTMMRSKINDYFAFPATIDMRPYTIEHLSGSTDKQEPDMFELVGVLVHAGTAESGHYYSYIRQRPTTGDHELWMEFNDDMVSPWDPKLMEDATFGSAAESRSYEHGGFSYEKSNNAYMLFYQRSSTLAAQRAAMQASGLAAPLRAETPLDIFDSIMADNLLWLRRWCLFDPNHFQFTGKLAERLLASPNKPCPLQHRTQNRMMEALIGLFDQAITRTKDLSYVEPTRQIAQCAVENCTACAAAFVNYMANTQYPLKALVQRNIDLSVRSQSVELFIAAVKRLREHDPDSYGILVRNRDTYDLDSTVAGKCAILFQVLWMGFHGNQRSWSEVFGLILQFAELGSYETALLLNEDWFWRVLMIVTADNVMSDLPEHFKRMLNVMSRRALNRPVNYAGPIHLIRHFMSALSPRIMAPRSYVDTEDRLAMALADPTKPLPWSKNEVDVLRAESPYQSGSIFLRHLLDVEQAPSSTDAIISVFARGDKMMRAALYVVLEQALDDRVEVMSMRPYLRATLTFVEAGPYQPQSLELLRCATEACRQSTTVHIFYMHFFVQLTQKLQGTVSLDQLIFWASEWAPPLLASANRSVADQVENHLVEELLPDAEEHADATPPNKVTKAVSELGLKCLNCFKREFSNRRVTAETTGNLQRVMELCEPFFGEEASEAPDVEIMSQGDFDRMRQEIFTMVQPNIVDAEELEEEGSGMSPYSDQSDDTLDYEC</sequence>
<evidence type="ECO:0000259" key="2">
    <source>
        <dbReference type="PROSITE" id="PS50235"/>
    </source>
</evidence>
<protein>
    <submittedName>
        <fullName evidence="3">Ubiquitin carboxyl-terminal hydrolase</fullName>
    </submittedName>
</protein>
<accession>A0A9P9ABT8</accession>
<dbReference type="PROSITE" id="PS50235">
    <property type="entry name" value="USP_3"/>
    <property type="match status" value="1"/>
</dbReference>
<feature type="compositionally biased region" description="Polar residues" evidence="1">
    <location>
        <begin position="115"/>
        <end position="125"/>
    </location>
</feature>
<reference evidence="3" key="1">
    <citation type="journal article" date="2021" name="Nat. Commun.">
        <title>Genetic determinants of endophytism in the Arabidopsis root mycobiome.</title>
        <authorList>
            <person name="Mesny F."/>
            <person name="Miyauchi S."/>
            <person name="Thiergart T."/>
            <person name="Pickel B."/>
            <person name="Atanasova L."/>
            <person name="Karlsson M."/>
            <person name="Huettel B."/>
            <person name="Barry K.W."/>
            <person name="Haridas S."/>
            <person name="Chen C."/>
            <person name="Bauer D."/>
            <person name="Andreopoulos W."/>
            <person name="Pangilinan J."/>
            <person name="LaButti K."/>
            <person name="Riley R."/>
            <person name="Lipzen A."/>
            <person name="Clum A."/>
            <person name="Drula E."/>
            <person name="Henrissat B."/>
            <person name="Kohler A."/>
            <person name="Grigoriev I.V."/>
            <person name="Martin F.M."/>
            <person name="Hacquard S."/>
        </authorList>
    </citation>
    <scope>NUCLEOTIDE SEQUENCE</scope>
    <source>
        <strain evidence="3">MPI-SDFR-AT-0117</strain>
    </source>
</reference>
<feature type="compositionally biased region" description="Low complexity" evidence="1">
    <location>
        <begin position="135"/>
        <end position="149"/>
    </location>
</feature>
<dbReference type="EMBL" id="JAGSXJ010000011">
    <property type="protein sequence ID" value="KAH6687235.1"/>
    <property type="molecule type" value="Genomic_DNA"/>
</dbReference>
<dbReference type="PANTHER" id="PTHR24006">
    <property type="entry name" value="UBIQUITIN CARBOXYL-TERMINAL HYDROLASE"/>
    <property type="match status" value="1"/>
</dbReference>
<dbReference type="PROSITE" id="PS00973">
    <property type="entry name" value="USP_2"/>
    <property type="match status" value="1"/>
</dbReference>
<dbReference type="SUPFAM" id="SSF54001">
    <property type="entry name" value="Cysteine proteinases"/>
    <property type="match status" value="1"/>
</dbReference>
<keyword evidence="4" id="KW-1185">Reference proteome</keyword>
<dbReference type="Pfam" id="PF12030">
    <property type="entry name" value="DUF3517"/>
    <property type="match status" value="1"/>
</dbReference>
<dbReference type="InterPro" id="IPR018200">
    <property type="entry name" value="USP_CS"/>
</dbReference>
<comment type="caution">
    <text evidence="3">The sequence shown here is derived from an EMBL/GenBank/DDBJ whole genome shotgun (WGS) entry which is preliminary data.</text>
</comment>
<dbReference type="OrthoDB" id="420187at2759"/>
<gene>
    <name evidence="3" type="ORF">F5X68DRAFT_152737</name>
</gene>
<dbReference type="FunFam" id="3.90.70.10:FF:000136">
    <property type="entry name" value="Ubiquitin C-terminal hydrolase, putative"/>
    <property type="match status" value="1"/>
</dbReference>
<evidence type="ECO:0000313" key="4">
    <source>
        <dbReference type="Proteomes" id="UP000770015"/>
    </source>
</evidence>
<feature type="region of interest" description="Disordered" evidence="1">
    <location>
        <begin position="1"/>
        <end position="210"/>
    </location>
</feature>
<dbReference type="InterPro" id="IPR050164">
    <property type="entry name" value="Peptidase_C19"/>
</dbReference>
<dbReference type="InterPro" id="IPR028889">
    <property type="entry name" value="USP"/>
</dbReference>
<evidence type="ECO:0000256" key="1">
    <source>
        <dbReference type="SAM" id="MobiDB-lite"/>
    </source>
</evidence>
<dbReference type="CDD" id="cd02659">
    <property type="entry name" value="peptidase_C19C"/>
    <property type="match status" value="1"/>
</dbReference>
<dbReference type="InterPro" id="IPR038765">
    <property type="entry name" value="Papain-like_cys_pep_sf"/>
</dbReference>
<proteinExistence type="predicted"/>
<dbReference type="GO" id="GO:0004843">
    <property type="term" value="F:cysteine-type deubiquitinase activity"/>
    <property type="evidence" value="ECO:0007669"/>
    <property type="project" value="InterPro"/>
</dbReference>
<dbReference type="Proteomes" id="UP000770015">
    <property type="component" value="Unassembled WGS sequence"/>
</dbReference>
<organism evidence="3 4">
    <name type="scientific">Plectosphaerella plurivora</name>
    <dbReference type="NCBI Taxonomy" id="936078"/>
    <lineage>
        <taxon>Eukaryota</taxon>
        <taxon>Fungi</taxon>
        <taxon>Dikarya</taxon>
        <taxon>Ascomycota</taxon>
        <taxon>Pezizomycotina</taxon>
        <taxon>Sordariomycetes</taxon>
        <taxon>Hypocreomycetidae</taxon>
        <taxon>Glomerellales</taxon>
        <taxon>Plectosphaerellaceae</taxon>
        <taxon>Plectosphaerella</taxon>
    </lineage>
</organism>
<feature type="region of interest" description="Disordered" evidence="1">
    <location>
        <begin position="2543"/>
        <end position="2567"/>
    </location>
</feature>
<dbReference type="GO" id="GO:0005634">
    <property type="term" value="C:nucleus"/>
    <property type="evidence" value="ECO:0007669"/>
    <property type="project" value="TreeGrafter"/>
</dbReference>
<dbReference type="InterPro" id="IPR021905">
    <property type="entry name" value="DUF3517"/>
</dbReference>
<keyword evidence="3" id="KW-0378">Hydrolase</keyword>
<dbReference type="PANTHER" id="PTHR24006:SF827">
    <property type="entry name" value="UBIQUITIN CARBOXYL-TERMINAL HYDROLASE 34"/>
    <property type="match status" value="1"/>
</dbReference>
<dbReference type="InterPro" id="IPR001394">
    <property type="entry name" value="Peptidase_C19_UCH"/>
</dbReference>
<dbReference type="Gene3D" id="3.90.70.10">
    <property type="entry name" value="Cysteine proteinases"/>
    <property type="match status" value="1"/>
</dbReference>
<dbReference type="Pfam" id="PF00443">
    <property type="entry name" value="UCH"/>
    <property type="match status" value="1"/>
</dbReference>